<reference evidence="1" key="1">
    <citation type="submission" date="2020-08" db="EMBL/GenBank/DDBJ databases">
        <title>Multicomponent nature underlies the extraordinary mechanical properties of spider dragline silk.</title>
        <authorList>
            <person name="Kono N."/>
            <person name="Nakamura H."/>
            <person name="Mori M."/>
            <person name="Yoshida Y."/>
            <person name="Ohtoshi R."/>
            <person name="Malay A.D."/>
            <person name="Moran D.A.P."/>
            <person name="Tomita M."/>
            <person name="Numata K."/>
            <person name="Arakawa K."/>
        </authorList>
    </citation>
    <scope>NUCLEOTIDE SEQUENCE</scope>
</reference>
<proteinExistence type="predicted"/>
<comment type="caution">
    <text evidence="1">The sequence shown here is derived from an EMBL/GenBank/DDBJ whole genome shotgun (WGS) entry which is preliminary data.</text>
</comment>
<sequence>MRGVVHREFDFPGQVANSVFYKALVRLHRNMKRKRPRLPIAGNSTTYNAPAHTTFVLTTYLPRIGIATLSQPPYSTDMYPSDIFLLL</sequence>
<gene>
    <name evidence="1" type="ORF">NPIL_126751</name>
</gene>
<organism evidence="1 2">
    <name type="scientific">Nephila pilipes</name>
    <name type="common">Giant wood spider</name>
    <name type="synonym">Nephila maculata</name>
    <dbReference type="NCBI Taxonomy" id="299642"/>
    <lineage>
        <taxon>Eukaryota</taxon>
        <taxon>Metazoa</taxon>
        <taxon>Ecdysozoa</taxon>
        <taxon>Arthropoda</taxon>
        <taxon>Chelicerata</taxon>
        <taxon>Arachnida</taxon>
        <taxon>Araneae</taxon>
        <taxon>Araneomorphae</taxon>
        <taxon>Entelegynae</taxon>
        <taxon>Araneoidea</taxon>
        <taxon>Nephilidae</taxon>
        <taxon>Nephila</taxon>
    </lineage>
</organism>
<evidence type="ECO:0000313" key="1">
    <source>
        <dbReference type="EMBL" id="GFU29082.1"/>
    </source>
</evidence>
<name>A0A8X6UJY9_NEPPI</name>
<accession>A0A8X6UJY9</accession>
<dbReference type="InterPro" id="IPR036397">
    <property type="entry name" value="RNaseH_sf"/>
</dbReference>
<dbReference type="Proteomes" id="UP000887013">
    <property type="component" value="Unassembled WGS sequence"/>
</dbReference>
<evidence type="ECO:0000313" key="2">
    <source>
        <dbReference type="Proteomes" id="UP000887013"/>
    </source>
</evidence>
<dbReference type="GO" id="GO:0003676">
    <property type="term" value="F:nucleic acid binding"/>
    <property type="evidence" value="ECO:0007669"/>
    <property type="project" value="InterPro"/>
</dbReference>
<dbReference type="AlphaFoldDB" id="A0A8X6UJY9"/>
<dbReference type="Gene3D" id="3.30.420.10">
    <property type="entry name" value="Ribonuclease H-like superfamily/Ribonuclease H"/>
    <property type="match status" value="1"/>
</dbReference>
<keyword evidence="2" id="KW-1185">Reference proteome</keyword>
<protein>
    <submittedName>
        <fullName evidence="1">Uncharacterized protein</fullName>
    </submittedName>
</protein>
<dbReference type="EMBL" id="BMAW01129143">
    <property type="protein sequence ID" value="GFU29082.1"/>
    <property type="molecule type" value="Genomic_DNA"/>
</dbReference>